<dbReference type="PANTHER" id="PTHR43283:SF11">
    <property type="entry name" value="BETA-LACTAMASE-RELATED DOMAIN-CONTAINING PROTEIN"/>
    <property type="match status" value="1"/>
</dbReference>
<dbReference type="GO" id="GO:0016787">
    <property type="term" value="F:hydrolase activity"/>
    <property type="evidence" value="ECO:0007669"/>
    <property type="project" value="UniProtKB-KW"/>
</dbReference>
<dbReference type="InterPro" id="IPR050789">
    <property type="entry name" value="Diverse_Enzym_Activities"/>
</dbReference>
<protein>
    <submittedName>
        <fullName evidence="3">Beta-lactamase class C related penicillin binding protein</fullName>
    </submittedName>
</protein>
<gene>
    <name evidence="3" type="ORF">FC96_GL001951</name>
</gene>
<dbReference type="OrthoDB" id="9803467at2"/>
<dbReference type="InterPro" id="IPR001466">
    <property type="entry name" value="Beta-lactam-related"/>
</dbReference>
<comment type="caution">
    <text evidence="3">The sequence shown here is derived from an EMBL/GenBank/DDBJ whole genome shotgun (WGS) entry which is preliminary data.</text>
</comment>
<proteinExistence type="predicted"/>
<dbReference type="Pfam" id="PF00144">
    <property type="entry name" value="Beta-lactamase"/>
    <property type="match status" value="1"/>
</dbReference>
<dbReference type="EMBL" id="AZCX01000004">
    <property type="protein sequence ID" value="KRK48212.1"/>
    <property type="molecule type" value="Genomic_DNA"/>
</dbReference>
<dbReference type="PANTHER" id="PTHR43283">
    <property type="entry name" value="BETA-LACTAMASE-RELATED"/>
    <property type="match status" value="1"/>
</dbReference>
<evidence type="ECO:0000259" key="2">
    <source>
        <dbReference type="Pfam" id="PF00144"/>
    </source>
</evidence>
<sequence>MAYTQTIEAINRLVATGIVPGVSYAILDGKLQTKGIVGAEQLVPAYEPLKNDQLYDVASLTKVVGTVPVVLQLIESGVLTLNDPISQFLAGWSDRRVTIRHLLTHTSGITGYIPRRDKLSAQELHDALLTLHVGPTFDKQMVYADTNFIFLGWIVEAITGLPIQKAIEQRVLTPLGMGHSTFQPTDPLTCVPTELSSTRGLIRGVVHDPKANVLKSRCGSAGLFATRSDLVTFVQHMMSRDNRPISTDFKQALLKDQTPNQSAFRSFGWALVPVQFPTPHYAIWHSGFTGTFIVIDPQNQQAMVFLSNRVHPKAPNTAFLGARNALITTYLSEKSNNHL</sequence>
<evidence type="ECO:0000313" key="4">
    <source>
        <dbReference type="Proteomes" id="UP000050911"/>
    </source>
</evidence>
<evidence type="ECO:0000313" key="3">
    <source>
        <dbReference type="EMBL" id="KRK48212.1"/>
    </source>
</evidence>
<dbReference type="PATRIC" id="fig|1302272.5.peg.1991"/>
<dbReference type="STRING" id="1302272.FC96_GL001951"/>
<dbReference type="RefSeq" id="WP_056942527.1">
    <property type="nucleotide sequence ID" value="NZ_AZCX01000004.1"/>
</dbReference>
<feature type="domain" description="Beta-lactamase-related" evidence="2">
    <location>
        <begin position="10"/>
        <end position="314"/>
    </location>
</feature>
<organism evidence="3 4">
    <name type="scientific">Secundilactobacillus kimchicus JCM 15530</name>
    <dbReference type="NCBI Taxonomy" id="1302272"/>
    <lineage>
        <taxon>Bacteria</taxon>
        <taxon>Bacillati</taxon>
        <taxon>Bacillota</taxon>
        <taxon>Bacilli</taxon>
        <taxon>Lactobacillales</taxon>
        <taxon>Lactobacillaceae</taxon>
        <taxon>Secundilactobacillus</taxon>
    </lineage>
</organism>
<evidence type="ECO:0000256" key="1">
    <source>
        <dbReference type="ARBA" id="ARBA00022801"/>
    </source>
</evidence>
<dbReference type="SUPFAM" id="SSF56601">
    <property type="entry name" value="beta-lactamase/transpeptidase-like"/>
    <property type="match status" value="1"/>
</dbReference>
<dbReference type="Gene3D" id="3.40.710.10">
    <property type="entry name" value="DD-peptidase/beta-lactamase superfamily"/>
    <property type="match status" value="1"/>
</dbReference>
<accession>A0A0R1HWH2</accession>
<keyword evidence="4" id="KW-1185">Reference proteome</keyword>
<name>A0A0R1HWH2_9LACO</name>
<dbReference type="Proteomes" id="UP000050911">
    <property type="component" value="Unassembled WGS sequence"/>
</dbReference>
<dbReference type="AlphaFoldDB" id="A0A0R1HWH2"/>
<dbReference type="InterPro" id="IPR012338">
    <property type="entry name" value="Beta-lactam/transpept-like"/>
</dbReference>
<reference evidence="3 4" key="1">
    <citation type="journal article" date="2015" name="Genome Announc.">
        <title>Expanding the biotechnology potential of lactobacilli through comparative genomics of 213 strains and associated genera.</title>
        <authorList>
            <person name="Sun Z."/>
            <person name="Harris H.M."/>
            <person name="McCann A."/>
            <person name="Guo C."/>
            <person name="Argimon S."/>
            <person name="Zhang W."/>
            <person name="Yang X."/>
            <person name="Jeffery I.B."/>
            <person name="Cooney J.C."/>
            <person name="Kagawa T.F."/>
            <person name="Liu W."/>
            <person name="Song Y."/>
            <person name="Salvetti E."/>
            <person name="Wrobel A."/>
            <person name="Rasinkangas P."/>
            <person name="Parkhill J."/>
            <person name="Rea M.C."/>
            <person name="O'Sullivan O."/>
            <person name="Ritari J."/>
            <person name="Douillard F.P."/>
            <person name="Paul Ross R."/>
            <person name="Yang R."/>
            <person name="Briner A.E."/>
            <person name="Felis G.E."/>
            <person name="de Vos W.M."/>
            <person name="Barrangou R."/>
            <person name="Klaenhammer T.R."/>
            <person name="Caufield P.W."/>
            <person name="Cui Y."/>
            <person name="Zhang H."/>
            <person name="O'Toole P.W."/>
        </authorList>
    </citation>
    <scope>NUCLEOTIDE SEQUENCE [LARGE SCALE GENOMIC DNA]</scope>
    <source>
        <strain evidence="3 4">JCM 15530</strain>
    </source>
</reference>
<keyword evidence="1" id="KW-0378">Hydrolase</keyword>